<dbReference type="Proteomes" id="UP001472677">
    <property type="component" value="Unassembled WGS sequence"/>
</dbReference>
<evidence type="ECO:0000313" key="2">
    <source>
        <dbReference type="Proteomes" id="UP001472677"/>
    </source>
</evidence>
<organism evidence="1 2">
    <name type="scientific">Hibiscus sabdariffa</name>
    <name type="common">roselle</name>
    <dbReference type="NCBI Taxonomy" id="183260"/>
    <lineage>
        <taxon>Eukaryota</taxon>
        <taxon>Viridiplantae</taxon>
        <taxon>Streptophyta</taxon>
        <taxon>Embryophyta</taxon>
        <taxon>Tracheophyta</taxon>
        <taxon>Spermatophyta</taxon>
        <taxon>Magnoliopsida</taxon>
        <taxon>eudicotyledons</taxon>
        <taxon>Gunneridae</taxon>
        <taxon>Pentapetalae</taxon>
        <taxon>rosids</taxon>
        <taxon>malvids</taxon>
        <taxon>Malvales</taxon>
        <taxon>Malvaceae</taxon>
        <taxon>Malvoideae</taxon>
        <taxon>Hibiscus</taxon>
    </lineage>
</organism>
<comment type="caution">
    <text evidence="1">The sequence shown here is derived from an EMBL/GenBank/DDBJ whole genome shotgun (WGS) entry which is preliminary data.</text>
</comment>
<keyword evidence="2" id="KW-1185">Reference proteome</keyword>
<proteinExistence type="predicted"/>
<sequence length="127" mass="14613">MDADHVLRKEDGVSSNQSRMELKRIHGYVEEEELWKMKRRLVGVMATGPKDLIFPEEGWELHTLRADEDERDMGFKPLREITDSGSRKYMDLWAKAVDEKFNEGLSNAISDSFIMGLQLEVVLLGKA</sequence>
<reference evidence="1 2" key="1">
    <citation type="journal article" date="2024" name="G3 (Bethesda)">
        <title>Genome assembly of Hibiscus sabdariffa L. provides insights into metabolisms of medicinal natural products.</title>
        <authorList>
            <person name="Kim T."/>
        </authorList>
    </citation>
    <scope>NUCLEOTIDE SEQUENCE [LARGE SCALE GENOMIC DNA]</scope>
    <source>
        <strain evidence="1">TK-2024</strain>
        <tissue evidence="1">Old leaves</tissue>
    </source>
</reference>
<accession>A0ABR2AD66</accession>
<protein>
    <submittedName>
        <fullName evidence="1">Uncharacterized protein</fullName>
    </submittedName>
</protein>
<dbReference type="EMBL" id="JBBPBM010000806">
    <property type="protein sequence ID" value="KAK8491115.1"/>
    <property type="molecule type" value="Genomic_DNA"/>
</dbReference>
<evidence type="ECO:0000313" key="1">
    <source>
        <dbReference type="EMBL" id="KAK8491115.1"/>
    </source>
</evidence>
<gene>
    <name evidence="1" type="ORF">V6N12_016043</name>
</gene>
<name>A0ABR2AD66_9ROSI</name>